<accession>B4U388</accession>
<dbReference type="KEGG" id="sez:Sez_1103"/>
<dbReference type="AlphaFoldDB" id="B4U388"/>
<evidence type="ECO:0000313" key="1">
    <source>
        <dbReference type="EMBL" id="ACG62455.1"/>
    </source>
</evidence>
<dbReference type="EMBL" id="CP001129">
    <property type="protein sequence ID" value="ACG62455.1"/>
    <property type="molecule type" value="Genomic_DNA"/>
</dbReference>
<proteinExistence type="predicted"/>
<organism evidence="1 2">
    <name type="scientific">Streptococcus equi subsp. zooepidemicus (strain MGCS10565)</name>
    <dbReference type="NCBI Taxonomy" id="552526"/>
    <lineage>
        <taxon>Bacteria</taxon>
        <taxon>Bacillati</taxon>
        <taxon>Bacillota</taxon>
        <taxon>Bacilli</taxon>
        <taxon>Lactobacillales</taxon>
        <taxon>Streptococcaceae</taxon>
        <taxon>Streptococcus</taxon>
    </lineage>
</organism>
<protein>
    <submittedName>
        <fullName evidence="1">Uncharacterized protein</fullName>
    </submittedName>
</protein>
<name>B4U388_STREM</name>
<dbReference type="Proteomes" id="UP000001873">
    <property type="component" value="Chromosome"/>
</dbReference>
<dbReference type="HOGENOM" id="CLU_3258267_0_0_9"/>
<evidence type="ECO:0000313" key="2">
    <source>
        <dbReference type="Proteomes" id="UP000001873"/>
    </source>
</evidence>
<sequence>MIVDIPFVFCIASFAGAWIEIQQSLLFLLKTFYAPVVAARFF</sequence>
<gene>
    <name evidence="1" type="ordered locus">Sez_1103</name>
</gene>
<reference evidence="1 2" key="1">
    <citation type="journal article" date="2008" name="PLoS ONE">
        <title>Genome sequence of a lancefield group C Streptococcus zooepidemicus strain causing epidemic nephritis: new information about an old disease.</title>
        <authorList>
            <person name="Beres S.B."/>
            <person name="Sesso R."/>
            <person name="Pinto S.W.L."/>
            <person name="Hoe N.P."/>
            <person name="Porcella S.F."/>
            <person name="Deleo F.R."/>
            <person name="Musser J.M."/>
        </authorList>
    </citation>
    <scope>NUCLEOTIDE SEQUENCE [LARGE SCALE GENOMIC DNA]</scope>
    <source>
        <strain evidence="1 2">MGCS10565</strain>
    </source>
</reference>